<dbReference type="STRING" id="1121098.HMPREF1534_02932"/>
<dbReference type="AlphaFoldDB" id="U6RA53"/>
<evidence type="ECO:0000313" key="3">
    <source>
        <dbReference type="Proteomes" id="UP000017831"/>
    </source>
</evidence>
<evidence type="ECO:0000256" key="1">
    <source>
        <dbReference type="SAM" id="Phobius"/>
    </source>
</evidence>
<comment type="caution">
    <text evidence="2">The sequence shown here is derived from an EMBL/GenBank/DDBJ whole genome shotgun (WGS) entry which is preliminary data.</text>
</comment>
<sequence length="121" mass="13788">MNVIYKAEIKFPSAETSRDILLEKQFPFLLNKMENNYFSFHIFPTGIATSSLVTTTGCFSYKERINDRRQTTRAVASATELPDTSASSARQCAFGSCWGHRAKTDYKWHVPMYSCTVSLRL</sequence>
<proteinExistence type="predicted"/>
<protein>
    <submittedName>
        <fullName evidence="2">Uncharacterized protein</fullName>
    </submittedName>
</protein>
<feature type="transmembrane region" description="Helical" evidence="1">
    <location>
        <begin position="38"/>
        <end position="61"/>
    </location>
</feature>
<gene>
    <name evidence="2" type="ORF">HMPREF1534_02932</name>
</gene>
<dbReference type="HOGENOM" id="CLU_2033421_0_0_10"/>
<evidence type="ECO:0000313" key="2">
    <source>
        <dbReference type="EMBL" id="EOA53390.1"/>
    </source>
</evidence>
<name>U6RA53_9BACT</name>
<keyword evidence="1" id="KW-0812">Transmembrane</keyword>
<organism evidence="2 3">
    <name type="scientific">Phocaeicola massiliensis B84634 = Timone 84634 = DSM 17679 = JCM 13223</name>
    <dbReference type="NCBI Taxonomy" id="1121098"/>
    <lineage>
        <taxon>Bacteria</taxon>
        <taxon>Pseudomonadati</taxon>
        <taxon>Bacteroidota</taxon>
        <taxon>Bacteroidia</taxon>
        <taxon>Bacteroidales</taxon>
        <taxon>Bacteroidaceae</taxon>
        <taxon>Phocaeicola</taxon>
    </lineage>
</organism>
<reference evidence="2 3" key="1">
    <citation type="submission" date="2013-04" db="EMBL/GenBank/DDBJ databases">
        <title>The Genome Sequence of Bacteroides massiliensis DSM 17679.</title>
        <authorList>
            <consortium name="The Broad Institute Genomics Platform"/>
            <person name="Earl A."/>
            <person name="Ward D."/>
            <person name="Feldgarden M."/>
            <person name="Gevers D."/>
            <person name="Martens E."/>
            <person name="Fenner L."/>
            <person name="Roux V."/>
            <person name="Mallet M.N."/>
            <person name="Raoult D."/>
            <person name="Walker B."/>
            <person name="Young S."/>
            <person name="Zeng Q."/>
            <person name="Gargeya S."/>
            <person name="Fitzgerald M."/>
            <person name="Haas B."/>
            <person name="Abouelleil A."/>
            <person name="Allen A.W."/>
            <person name="Alvarado L."/>
            <person name="Arachchi H.M."/>
            <person name="Berlin A.M."/>
            <person name="Chapman S.B."/>
            <person name="Gainer-Dewar J."/>
            <person name="Goldberg J."/>
            <person name="Griggs A."/>
            <person name="Gujja S."/>
            <person name="Hansen M."/>
            <person name="Howarth C."/>
            <person name="Imamovic A."/>
            <person name="Ireland A."/>
            <person name="Larimer J."/>
            <person name="McCowan C."/>
            <person name="Murphy C."/>
            <person name="Pearson M."/>
            <person name="Poon T.W."/>
            <person name="Priest M."/>
            <person name="Roberts A."/>
            <person name="Saif S."/>
            <person name="Shea T."/>
            <person name="Sisk P."/>
            <person name="Sykes S."/>
            <person name="Wortman J."/>
            <person name="Nusbaum C."/>
            <person name="Birren B."/>
        </authorList>
    </citation>
    <scope>NUCLEOTIDE SEQUENCE [LARGE SCALE GENOMIC DNA]</scope>
    <source>
        <strain evidence="3">B84634 / Timone 84634 / DSM 17679 / JCM 13223</strain>
    </source>
</reference>
<keyword evidence="3" id="KW-1185">Reference proteome</keyword>
<keyword evidence="1" id="KW-0472">Membrane</keyword>
<dbReference type="EMBL" id="AQHY01000034">
    <property type="protein sequence ID" value="EOA53390.1"/>
    <property type="molecule type" value="Genomic_DNA"/>
</dbReference>
<dbReference type="Proteomes" id="UP000017831">
    <property type="component" value="Unassembled WGS sequence"/>
</dbReference>
<keyword evidence="1" id="KW-1133">Transmembrane helix</keyword>
<accession>U6RA53</accession>